<dbReference type="AlphaFoldDB" id="A0A7K1V1R5"/>
<name>A0A7K1V1R5_9NOCA</name>
<evidence type="ECO:0000313" key="1">
    <source>
        <dbReference type="EMBL" id="MVU80379.1"/>
    </source>
</evidence>
<accession>A0A7K1V1R5</accession>
<dbReference type="RefSeq" id="WP_157390032.1">
    <property type="nucleotide sequence ID" value="NZ_WRPP01000005.1"/>
</dbReference>
<evidence type="ECO:0000313" key="2">
    <source>
        <dbReference type="Proteomes" id="UP000466794"/>
    </source>
</evidence>
<protein>
    <submittedName>
        <fullName evidence="1">Uncharacterized protein</fullName>
    </submittedName>
</protein>
<gene>
    <name evidence="1" type="ORF">GPX89_24410</name>
</gene>
<proteinExistence type="predicted"/>
<organism evidence="1 2">
    <name type="scientific">Nocardia terrae</name>
    <dbReference type="NCBI Taxonomy" id="2675851"/>
    <lineage>
        <taxon>Bacteria</taxon>
        <taxon>Bacillati</taxon>
        <taxon>Actinomycetota</taxon>
        <taxon>Actinomycetes</taxon>
        <taxon>Mycobacteriales</taxon>
        <taxon>Nocardiaceae</taxon>
        <taxon>Nocardia</taxon>
    </lineage>
</organism>
<comment type="caution">
    <text evidence="1">The sequence shown here is derived from an EMBL/GenBank/DDBJ whole genome shotgun (WGS) entry which is preliminary data.</text>
</comment>
<keyword evidence="2" id="KW-1185">Reference proteome</keyword>
<reference evidence="1 2" key="1">
    <citation type="submission" date="2019-12" db="EMBL/GenBank/DDBJ databases">
        <title>Nocardia sp. nov. ET3-3 isolated from soil.</title>
        <authorList>
            <person name="Kanchanasin P."/>
            <person name="Tanasupawat S."/>
            <person name="Yuki M."/>
            <person name="Kudo T."/>
        </authorList>
    </citation>
    <scope>NUCLEOTIDE SEQUENCE [LARGE SCALE GENOMIC DNA]</scope>
    <source>
        <strain evidence="1 2">ET3-3</strain>
    </source>
</reference>
<dbReference type="Proteomes" id="UP000466794">
    <property type="component" value="Unassembled WGS sequence"/>
</dbReference>
<dbReference type="EMBL" id="WRPP01000005">
    <property type="protein sequence ID" value="MVU80379.1"/>
    <property type="molecule type" value="Genomic_DNA"/>
</dbReference>
<sequence length="72" mass="7646">MPKAGFELALLAGLVLIVVALVADRLGLALGLLAVWTVAAVIVDLRRHPRPAGRGYFADLAIRLESGTRIDL</sequence>